<comment type="similarity">
    <text evidence="1">Belongs to the short-chain dehydrogenases/reductases (SDR) family.</text>
</comment>
<keyword evidence="3" id="KW-1185">Reference proteome</keyword>
<protein>
    <submittedName>
        <fullName evidence="2">SDR family oxidoreductase</fullName>
    </submittedName>
</protein>
<dbReference type="EMBL" id="JAPKNK010000009">
    <property type="protein sequence ID" value="MCX5571224.1"/>
    <property type="molecule type" value="Genomic_DNA"/>
</dbReference>
<dbReference type="InterPro" id="IPR002347">
    <property type="entry name" value="SDR_fam"/>
</dbReference>
<dbReference type="Pfam" id="PF13561">
    <property type="entry name" value="adh_short_C2"/>
    <property type="match status" value="1"/>
</dbReference>
<dbReference type="Gene3D" id="3.40.50.720">
    <property type="entry name" value="NAD(P)-binding Rossmann-like Domain"/>
    <property type="match status" value="1"/>
</dbReference>
<evidence type="ECO:0000256" key="1">
    <source>
        <dbReference type="ARBA" id="ARBA00006484"/>
    </source>
</evidence>
<dbReference type="SUPFAM" id="SSF51735">
    <property type="entry name" value="NAD(P)-binding Rossmann-fold domains"/>
    <property type="match status" value="1"/>
</dbReference>
<dbReference type="InterPro" id="IPR050259">
    <property type="entry name" value="SDR"/>
</dbReference>
<dbReference type="RefSeq" id="WP_266340188.1">
    <property type="nucleotide sequence ID" value="NZ_JAPKNK010000009.1"/>
</dbReference>
<evidence type="ECO:0000313" key="2">
    <source>
        <dbReference type="EMBL" id="MCX5571224.1"/>
    </source>
</evidence>
<dbReference type="AlphaFoldDB" id="A0A9X3E3S0"/>
<dbReference type="InterPro" id="IPR036291">
    <property type="entry name" value="NAD(P)-bd_dom_sf"/>
</dbReference>
<dbReference type="PANTHER" id="PTHR42879:SF6">
    <property type="entry name" value="NADPH-DEPENDENT REDUCTASE BACG"/>
    <property type="match status" value="1"/>
</dbReference>
<dbReference type="PANTHER" id="PTHR42879">
    <property type="entry name" value="3-OXOACYL-(ACYL-CARRIER-PROTEIN) REDUCTASE"/>
    <property type="match status" value="1"/>
</dbReference>
<name>A0A9X3E3S0_9HYPH</name>
<dbReference type="FunFam" id="3.40.50.720:FF:000084">
    <property type="entry name" value="Short-chain dehydrogenase reductase"/>
    <property type="match status" value="1"/>
</dbReference>
<gene>
    <name evidence="2" type="ORF">OSH07_18625</name>
</gene>
<accession>A0A9X3E3S0</accession>
<dbReference type="Proteomes" id="UP001144805">
    <property type="component" value="Unassembled WGS sequence"/>
</dbReference>
<reference evidence="2" key="1">
    <citation type="submission" date="2022-11" db="EMBL/GenBank/DDBJ databases">
        <title>Biodiversity and phylogenetic relationships of bacteria.</title>
        <authorList>
            <person name="Machado R.A.R."/>
            <person name="Bhat A."/>
            <person name="Loulou A."/>
            <person name="Kallel S."/>
        </authorList>
    </citation>
    <scope>NUCLEOTIDE SEQUENCE</scope>
    <source>
        <strain evidence="2">K-TC2</strain>
    </source>
</reference>
<dbReference type="PRINTS" id="PR00081">
    <property type="entry name" value="GDHRDH"/>
</dbReference>
<evidence type="ECO:0000313" key="3">
    <source>
        <dbReference type="Proteomes" id="UP001144805"/>
    </source>
</evidence>
<sequence length="245" mass="24913">MDLKLNDKTALVFGGSRGLGRAVAAELAAEGATVVIVARDAARVEKTAAELGVIGLAGDVSKPGASRVLVRQAAEKLGRGVDILVTNTGGPAPGNFEQITDAAWQAGFDNLWMSFVESVGEALPSMKAKGFGRILAVTSVAAREPQPGLVVSNGLRAGLLGLVNALSRDVAAAGITVNALLPGYTNTDRMKEVGVTSASMGSKIPAGRIGEPEEFAALAAFLASERASYITGQAIAVDGGLLQSI</sequence>
<proteinExistence type="inferred from homology"/>
<organism evidence="2 3">
    <name type="scientific">Kaistia nematophila</name>
    <dbReference type="NCBI Taxonomy" id="2994654"/>
    <lineage>
        <taxon>Bacteria</taxon>
        <taxon>Pseudomonadati</taxon>
        <taxon>Pseudomonadota</taxon>
        <taxon>Alphaproteobacteria</taxon>
        <taxon>Hyphomicrobiales</taxon>
        <taxon>Kaistiaceae</taxon>
        <taxon>Kaistia</taxon>
    </lineage>
</organism>
<comment type="caution">
    <text evidence="2">The sequence shown here is derived from an EMBL/GenBank/DDBJ whole genome shotgun (WGS) entry which is preliminary data.</text>
</comment>